<organism evidence="1 2">
    <name type="scientific">Trifolium medium</name>
    <dbReference type="NCBI Taxonomy" id="97028"/>
    <lineage>
        <taxon>Eukaryota</taxon>
        <taxon>Viridiplantae</taxon>
        <taxon>Streptophyta</taxon>
        <taxon>Embryophyta</taxon>
        <taxon>Tracheophyta</taxon>
        <taxon>Spermatophyta</taxon>
        <taxon>Magnoliopsida</taxon>
        <taxon>eudicotyledons</taxon>
        <taxon>Gunneridae</taxon>
        <taxon>Pentapetalae</taxon>
        <taxon>rosids</taxon>
        <taxon>fabids</taxon>
        <taxon>Fabales</taxon>
        <taxon>Fabaceae</taxon>
        <taxon>Papilionoideae</taxon>
        <taxon>50 kb inversion clade</taxon>
        <taxon>NPAAA clade</taxon>
        <taxon>Hologalegina</taxon>
        <taxon>IRL clade</taxon>
        <taxon>Trifolieae</taxon>
        <taxon>Trifolium</taxon>
    </lineage>
</organism>
<comment type="caution">
    <text evidence="1">The sequence shown here is derived from an EMBL/GenBank/DDBJ whole genome shotgun (WGS) entry which is preliminary data.</text>
</comment>
<reference evidence="1 2" key="1">
    <citation type="journal article" date="2018" name="Front. Plant Sci.">
        <title>Red Clover (Trifolium pratense) and Zigzag Clover (T. medium) - A Picture of Genomic Similarities and Differences.</title>
        <authorList>
            <person name="Dluhosova J."/>
            <person name="Istvanek J."/>
            <person name="Nedelnik J."/>
            <person name="Repkova J."/>
        </authorList>
    </citation>
    <scope>NUCLEOTIDE SEQUENCE [LARGE SCALE GENOMIC DNA]</scope>
    <source>
        <strain evidence="2">cv. 10/8</strain>
        <tissue evidence="1">Leaf</tissue>
    </source>
</reference>
<dbReference type="AlphaFoldDB" id="A0A392PPN8"/>
<name>A0A392PPN8_9FABA</name>
<dbReference type="EMBL" id="LXQA010089270">
    <property type="protein sequence ID" value="MCI13702.1"/>
    <property type="molecule type" value="Genomic_DNA"/>
</dbReference>
<sequence length="47" mass="5310">SMSRLRSQHDSETTLATLRYSASALDCDSVGWRLDDQDIKLSPRKAQ</sequence>
<proteinExistence type="predicted"/>
<evidence type="ECO:0000313" key="1">
    <source>
        <dbReference type="EMBL" id="MCI13702.1"/>
    </source>
</evidence>
<evidence type="ECO:0000313" key="2">
    <source>
        <dbReference type="Proteomes" id="UP000265520"/>
    </source>
</evidence>
<keyword evidence="2" id="KW-1185">Reference proteome</keyword>
<protein>
    <submittedName>
        <fullName evidence="1">Uncharacterized protein</fullName>
    </submittedName>
</protein>
<feature type="non-terminal residue" evidence="1">
    <location>
        <position position="1"/>
    </location>
</feature>
<accession>A0A392PPN8</accession>
<dbReference type="Proteomes" id="UP000265520">
    <property type="component" value="Unassembled WGS sequence"/>
</dbReference>